<organism evidence="1 2">
    <name type="scientific">Mycobacterium tuberculosis</name>
    <dbReference type="NCBI Taxonomy" id="1773"/>
    <lineage>
        <taxon>Bacteria</taxon>
        <taxon>Bacillati</taxon>
        <taxon>Actinomycetota</taxon>
        <taxon>Actinomycetes</taxon>
        <taxon>Mycobacteriales</taxon>
        <taxon>Mycobacteriaceae</taxon>
        <taxon>Mycobacterium</taxon>
        <taxon>Mycobacterium tuberculosis complex</taxon>
    </lineage>
</organism>
<protein>
    <submittedName>
        <fullName evidence="1">Uncharacterized protein</fullName>
    </submittedName>
</protein>
<dbReference type="AlphaFoldDB" id="A0A655JU44"/>
<evidence type="ECO:0000313" key="1">
    <source>
        <dbReference type="EMBL" id="COX93242.1"/>
    </source>
</evidence>
<gene>
    <name evidence="1" type="ORF">ERS007720_05016</name>
</gene>
<dbReference type="Proteomes" id="UP000044938">
    <property type="component" value="Unassembled WGS sequence"/>
</dbReference>
<proteinExistence type="predicted"/>
<name>A0A655JU44_MYCTX</name>
<accession>A0A655JU44</accession>
<reference evidence="1 2" key="1">
    <citation type="submission" date="2015-03" db="EMBL/GenBank/DDBJ databases">
        <authorList>
            <consortium name="Pathogen Informatics"/>
        </authorList>
    </citation>
    <scope>NUCLEOTIDE SEQUENCE [LARGE SCALE GENOMIC DNA]</scope>
    <source>
        <strain evidence="1 2">M09401471</strain>
    </source>
</reference>
<sequence>MRWMGSSSSLPGRNSTSRRSAWFVHASSTDTAAELAAADSSVHPDCRPRFDGFTRASISP</sequence>
<dbReference type="EMBL" id="CSAJ01001384">
    <property type="protein sequence ID" value="COX93242.1"/>
    <property type="molecule type" value="Genomic_DNA"/>
</dbReference>
<evidence type="ECO:0000313" key="2">
    <source>
        <dbReference type="Proteomes" id="UP000044938"/>
    </source>
</evidence>